<dbReference type="OrthoDB" id="267323at2759"/>
<dbReference type="GO" id="GO:0003873">
    <property type="term" value="F:6-phosphofructo-2-kinase activity"/>
    <property type="evidence" value="ECO:0007669"/>
    <property type="project" value="InterPro"/>
</dbReference>
<evidence type="ECO:0000256" key="2">
    <source>
        <dbReference type="ARBA" id="ARBA00022840"/>
    </source>
</evidence>
<dbReference type="STRING" id="36022.A0A061AGN6"/>
<dbReference type="GO" id="GO:0005524">
    <property type="term" value="F:ATP binding"/>
    <property type="evidence" value="ECO:0007669"/>
    <property type="project" value="UniProtKB-KW"/>
</dbReference>
<keyword evidence="1" id="KW-0547">Nucleotide-binding</keyword>
<feature type="domain" description="6-phosphofructo-2-kinase" evidence="4">
    <location>
        <begin position="105"/>
        <end position="314"/>
    </location>
</feature>
<keyword evidence="7" id="KW-1185">Reference proteome</keyword>
<feature type="compositionally biased region" description="Polar residues" evidence="3">
    <location>
        <begin position="90"/>
        <end position="100"/>
    </location>
</feature>
<feature type="region of interest" description="Disordered" evidence="3">
    <location>
        <begin position="80"/>
        <end position="100"/>
    </location>
</feature>
<organism evidence="5">
    <name type="scientific">Cyberlindnera fabianii</name>
    <name type="common">Yeast</name>
    <name type="synonym">Hansenula fabianii</name>
    <dbReference type="NCBI Taxonomy" id="36022"/>
    <lineage>
        <taxon>Eukaryota</taxon>
        <taxon>Fungi</taxon>
        <taxon>Dikarya</taxon>
        <taxon>Ascomycota</taxon>
        <taxon>Saccharomycotina</taxon>
        <taxon>Saccharomycetes</taxon>
        <taxon>Phaffomycetales</taxon>
        <taxon>Phaffomycetaceae</taxon>
        <taxon>Cyberlindnera</taxon>
    </lineage>
</organism>
<dbReference type="InterPro" id="IPR013079">
    <property type="entry name" value="6Phosfructo_kin"/>
</dbReference>
<sequence>MDQNHVTPTTFGELTAKLQRLNTNDSSQDSIFSRQPSSSSVATQVLSPKAFSKSLSFTNIPELKKNPSALSLDGLGNSLTKVKSRGGQPKSANHLTTTPTNEPQVATKWCIILVGLPASGKSSICKNLMEETTSYFQSHDEIADFKIDTFNAGNFRRKMSNFESQKFDFFDFNNVDAKSQRENFATIALDHLLNSLVNSQINVGVFDATNSTIERRQRIYDTILEKQRRTGEKINTMILHIKCSDAKMWRYNVEGKTTNADYKNKDHDGAILDFINRALLYRAAFEEITEEELKKYPELVYVQIDDAGREIRVDENGFVDDDDLIYDELMSFIQGYYKKYGEGYLEKVEKFWNENPTLKY</sequence>
<dbReference type="GO" id="GO:0006000">
    <property type="term" value="P:fructose metabolic process"/>
    <property type="evidence" value="ECO:0007669"/>
    <property type="project" value="InterPro"/>
</dbReference>
<evidence type="ECO:0000256" key="1">
    <source>
        <dbReference type="ARBA" id="ARBA00022741"/>
    </source>
</evidence>
<evidence type="ECO:0000313" key="5">
    <source>
        <dbReference type="EMBL" id="CDR36300.1"/>
    </source>
</evidence>
<evidence type="ECO:0000259" key="4">
    <source>
        <dbReference type="Pfam" id="PF01591"/>
    </source>
</evidence>
<dbReference type="InterPro" id="IPR027417">
    <property type="entry name" value="P-loop_NTPase"/>
</dbReference>
<dbReference type="PANTHER" id="PTHR10606:SF32">
    <property type="entry name" value="6-PHOSPHOFRUCTO-2-KINASE 1"/>
    <property type="match status" value="1"/>
</dbReference>
<dbReference type="VEuPathDB" id="FungiDB:BON22_0824"/>
<proteinExistence type="predicted"/>
<protein>
    <submittedName>
        <fullName evidence="5">CYFA0S01e00276g1_1</fullName>
    </submittedName>
</protein>
<dbReference type="InterPro" id="IPR003094">
    <property type="entry name" value="6Pfruct_kin"/>
</dbReference>
<dbReference type="PANTHER" id="PTHR10606">
    <property type="entry name" value="6-PHOSPHOFRUCTO-2-KINASE/FRUCTOSE-2,6-BISPHOSPHATASE"/>
    <property type="match status" value="1"/>
</dbReference>
<reference evidence="7" key="2">
    <citation type="journal article" date="2017" name="Genome Announc.">
        <title>Genome sequences of Cyberlindnera fabianii 65, Pichia kudriavzevii 129, and Saccharomyces cerevisiae 131 isolated from fermented masau fruits in Zimbabwe.</title>
        <authorList>
            <person name="van Rijswijck I.M.H."/>
            <person name="Derks M.F.L."/>
            <person name="Abee T."/>
            <person name="de Ridder D."/>
            <person name="Smid E.J."/>
        </authorList>
    </citation>
    <scope>NUCLEOTIDE SEQUENCE [LARGE SCALE GENOMIC DNA]</scope>
    <source>
        <strain evidence="7">65</strain>
    </source>
</reference>
<dbReference type="OMA" id="SSHLIQC"/>
<dbReference type="AlphaFoldDB" id="A0A061AGN6"/>
<reference evidence="5" key="1">
    <citation type="journal article" date="2014" name="Genome Announc.">
        <title>Genome sequence of the yeast Cyberlindnera fabianii (Hansenula fabianii).</title>
        <authorList>
            <person name="Freel K.C."/>
            <person name="Sarilar V."/>
            <person name="Neuveglise C."/>
            <person name="Devillers H."/>
            <person name="Friedrich A."/>
            <person name="Schacherer J."/>
        </authorList>
    </citation>
    <scope>NUCLEOTIDE SEQUENCE</scope>
    <source>
        <strain evidence="5">YJS4271</strain>
    </source>
</reference>
<dbReference type="Pfam" id="PF01591">
    <property type="entry name" value="6PF2K"/>
    <property type="match status" value="1"/>
</dbReference>
<dbReference type="EMBL" id="MPUK01000001">
    <property type="protein sequence ID" value="ONH69688.1"/>
    <property type="molecule type" value="Genomic_DNA"/>
</dbReference>
<dbReference type="SUPFAM" id="SSF52540">
    <property type="entry name" value="P-loop containing nucleoside triphosphate hydrolases"/>
    <property type="match status" value="1"/>
</dbReference>
<evidence type="ECO:0000313" key="6">
    <source>
        <dbReference type="EMBL" id="ONH69688.1"/>
    </source>
</evidence>
<name>A0A061AGN6_CYBFA</name>
<evidence type="ECO:0000313" key="7">
    <source>
        <dbReference type="Proteomes" id="UP000189513"/>
    </source>
</evidence>
<accession>A0A061AGN6</accession>
<dbReference type="GO" id="GO:0005829">
    <property type="term" value="C:cytosol"/>
    <property type="evidence" value="ECO:0007669"/>
    <property type="project" value="TreeGrafter"/>
</dbReference>
<dbReference type="EMBL" id="LK052886">
    <property type="protein sequence ID" value="CDR36300.1"/>
    <property type="molecule type" value="Genomic_DNA"/>
</dbReference>
<dbReference type="Proteomes" id="UP000189513">
    <property type="component" value="Unassembled WGS sequence"/>
</dbReference>
<gene>
    <name evidence="6" type="ORF">BON22_0824</name>
    <name evidence="5" type="ORF">CYFA0S_01e00276g</name>
</gene>
<dbReference type="Gene3D" id="3.40.50.300">
    <property type="entry name" value="P-loop containing nucleotide triphosphate hydrolases"/>
    <property type="match status" value="1"/>
</dbReference>
<evidence type="ECO:0000256" key="3">
    <source>
        <dbReference type="SAM" id="MobiDB-lite"/>
    </source>
</evidence>
<keyword evidence="2" id="KW-0067">ATP-binding</keyword>
<dbReference type="GO" id="GO:0006003">
    <property type="term" value="P:fructose 2,6-bisphosphate metabolic process"/>
    <property type="evidence" value="ECO:0007669"/>
    <property type="project" value="InterPro"/>
</dbReference>
<reference evidence="6" key="3">
    <citation type="submission" date="2017-01" db="EMBL/GenBank/DDBJ databases">
        <authorList>
            <person name="Mah S.A."/>
            <person name="Swanson W.J."/>
            <person name="Moy G.W."/>
            <person name="Vacquier V.D."/>
        </authorList>
    </citation>
    <scope>NUCLEOTIDE SEQUENCE [LARGE SCALE GENOMIC DNA]</scope>
    <source>
        <strain evidence="6">65</strain>
    </source>
</reference>